<dbReference type="SMART" id="SM00304">
    <property type="entry name" value="HAMP"/>
    <property type="match status" value="1"/>
</dbReference>
<feature type="domain" description="HAMP" evidence="8">
    <location>
        <begin position="300"/>
        <end position="352"/>
    </location>
</feature>
<evidence type="ECO:0000256" key="3">
    <source>
        <dbReference type="PROSITE-ProRule" id="PRU00284"/>
    </source>
</evidence>
<feature type="compositionally biased region" description="Basic and acidic residues" evidence="5">
    <location>
        <begin position="609"/>
        <end position="620"/>
    </location>
</feature>
<accession>A0A2U2B4S6</accession>
<dbReference type="PROSITE" id="PS50885">
    <property type="entry name" value="HAMP"/>
    <property type="match status" value="1"/>
</dbReference>
<dbReference type="CDD" id="cd06225">
    <property type="entry name" value="HAMP"/>
    <property type="match status" value="1"/>
</dbReference>
<dbReference type="PANTHER" id="PTHR43531:SF11">
    <property type="entry name" value="METHYL-ACCEPTING CHEMOTAXIS PROTEIN 3"/>
    <property type="match status" value="1"/>
</dbReference>
<organism evidence="9 10">
    <name type="scientific">Marinilabilia rubra</name>
    <dbReference type="NCBI Taxonomy" id="2162893"/>
    <lineage>
        <taxon>Bacteria</taxon>
        <taxon>Pseudomonadati</taxon>
        <taxon>Bacteroidota</taxon>
        <taxon>Bacteroidia</taxon>
        <taxon>Marinilabiliales</taxon>
        <taxon>Marinilabiliaceae</taxon>
        <taxon>Marinilabilia</taxon>
    </lineage>
</organism>
<dbReference type="GO" id="GO:0007165">
    <property type="term" value="P:signal transduction"/>
    <property type="evidence" value="ECO:0007669"/>
    <property type="project" value="UniProtKB-KW"/>
</dbReference>
<reference evidence="9 10" key="1">
    <citation type="submission" date="2018-05" db="EMBL/GenBank/DDBJ databases">
        <title>Marinilabilia rubrum sp. nov., isolated from saltern sediment.</title>
        <authorList>
            <person name="Zhang R."/>
        </authorList>
    </citation>
    <scope>NUCLEOTIDE SEQUENCE [LARGE SCALE GENOMIC DNA]</scope>
    <source>
        <strain evidence="9 10">WTE16</strain>
    </source>
</reference>
<evidence type="ECO:0000313" key="9">
    <source>
        <dbReference type="EMBL" id="PWD98081.1"/>
    </source>
</evidence>
<name>A0A2U2B4S6_9BACT</name>
<keyword evidence="6" id="KW-1133">Transmembrane helix</keyword>
<comment type="similarity">
    <text evidence="2">Belongs to the methyl-accepting chemotaxis (MCP) protein family.</text>
</comment>
<feature type="compositionally biased region" description="Basic and acidic residues" evidence="5">
    <location>
        <begin position="640"/>
        <end position="654"/>
    </location>
</feature>
<dbReference type="RefSeq" id="WP_109265724.1">
    <property type="nucleotide sequence ID" value="NZ_QEWP01000019.1"/>
</dbReference>
<dbReference type="AlphaFoldDB" id="A0A2U2B4S6"/>
<keyword evidence="10" id="KW-1185">Reference proteome</keyword>
<dbReference type="SUPFAM" id="SSF58104">
    <property type="entry name" value="Methyl-accepting chemotaxis protein (MCP) signaling domain"/>
    <property type="match status" value="1"/>
</dbReference>
<evidence type="ECO:0000259" key="7">
    <source>
        <dbReference type="PROSITE" id="PS50111"/>
    </source>
</evidence>
<sequence>MNWRDLKISTKIRGSLAAVVLLTLLMGGFTLYSLINIGKGVKDLSGKYIPTVNEASLVDQNWRRLTEVTRSYDFTSNPFFNQVFDRYYDQMMVALNNLIELEEGEEERNEAFQALKTKMEAYASKYKDYQAEQEQASNQRKEMAHYGQALAGTGESYRGNTRYQRIIRRALGIWGSIQSKDYAREAIAMGEDLEDSRELQEDISVVYLPSQLESDLNGFLNSAVSFISYYQNARLSEVKRFELGKEILWEVRAIADMGQGDIKGMGNQSARIVDNVQNLVIIALVILLLLGLALSLYLPGSIANPILRGVGLAEKVSAGNLSVRFDTDRKDEVGRLSVALDNMVKNLRVIISDITEGTQEMVEASSSLTRESTELAEGANEQASAAEEVSSSMEEMYANIQQNTDNAKETVGIAKKAATDMNESNDISERAAGFLEEITSKISVIGDIAFQTNILALNAAVEAARAGVEGRGFAVVAAEVRKLAERSQQAANDINKVSVQSINSSRESREMLMSLTPEIEKTAGLIQEISVASLEQVSGVEQINNALQQLNQVTQRNAANSEEINSAAQRIDKLSERLERAISVFSLRNEKGNEENDLFAGASNQSESETEKEMLEREGASCEVSQEQLEKKKKGINPDFGRDFNDREEDYEKF</sequence>
<feature type="region of interest" description="Disordered" evidence="5">
    <location>
        <begin position="595"/>
        <end position="654"/>
    </location>
</feature>
<protein>
    <submittedName>
        <fullName evidence="9">Methyl-accepting chemotaxis protein</fullName>
    </submittedName>
</protein>
<feature type="coiled-coil region" evidence="4">
    <location>
        <begin position="112"/>
        <end position="139"/>
    </location>
</feature>
<comment type="caution">
    <text evidence="9">The sequence shown here is derived from an EMBL/GenBank/DDBJ whole genome shotgun (WGS) entry which is preliminary data.</text>
</comment>
<dbReference type="Gene3D" id="1.10.287.950">
    <property type="entry name" value="Methyl-accepting chemotaxis protein"/>
    <property type="match status" value="1"/>
</dbReference>
<dbReference type="SMART" id="SM00283">
    <property type="entry name" value="MA"/>
    <property type="match status" value="1"/>
</dbReference>
<dbReference type="Pfam" id="PF00015">
    <property type="entry name" value="MCPsignal"/>
    <property type="match status" value="1"/>
</dbReference>
<dbReference type="Pfam" id="PF00672">
    <property type="entry name" value="HAMP"/>
    <property type="match status" value="1"/>
</dbReference>
<keyword evidence="6" id="KW-0472">Membrane</keyword>
<dbReference type="GO" id="GO:0006935">
    <property type="term" value="P:chemotaxis"/>
    <property type="evidence" value="ECO:0007669"/>
    <property type="project" value="UniProtKB-KW"/>
</dbReference>
<keyword evidence="1" id="KW-0145">Chemotaxis</keyword>
<keyword evidence="4" id="KW-0175">Coiled coil</keyword>
<dbReference type="Proteomes" id="UP000244956">
    <property type="component" value="Unassembled WGS sequence"/>
</dbReference>
<dbReference type="InterPro" id="IPR003660">
    <property type="entry name" value="HAMP_dom"/>
</dbReference>
<evidence type="ECO:0000256" key="5">
    <source>
        <dbReference type="SAM" id="MobiDB-lite"/>
    </source>
</evidence>
<evidence type="ECO:0000313" key="10">
    <source>
        <dbReference type="Proteomes" id="UP000244956"/>
    </source>
</evidence>
<keyword evidence="6" id="KW-0812">Transmembrane</keyword>
<dbReference type="GO" id="GO:0004888">
    <property type="term" value="F:transmembrane signaling receptor activity"/>
    <property type="evidence" value="ECO:0007669"/>
    <property type="project" value="TreeGrafter"/>
</dbReference>
<feature type="transmembrane region" description="Helical" evidence="6">
    <location>
        <begin position="279"/>
        <end position="298"/>
    </location>
</feature>
<dbReference type="InterPro" id="IPR004089">
    <property type="entry name" value="MCPsignal_dom"/>
</dbReference>
<feature type="domain" description="Methyl-accepting transducer" evidence="7">
    <location>
        <begin position="350"/>
        <end position="572"/>
    </location>
</feature>
<feature type="transmembrane region" description="Helical" evidence="6">
    <location>
        <begin position="12"/>
        <end position="35"/>
    </location>
</feature>
<evidence type="ECO:0000256" key="4">
    <source>
        <dbReference type="SAM" id="Coils"/>
    </source>
</evidence>
<gene>
    <name evidence="9" type="ORF">DDZ16_17210</name>
</gene>
<dbReference type="OrthoDB" id="1112389at2"/>
<keyword evidence="3" id="KW-0807">Transducer</keyword>
<dbReference type="GO" id="GO:0005886">
    <property type="term" value="C:plasma membrane"/>
    <property type="evidence" value="ECO:0007669"/>
    <property type="project" value="TreeGrafter"/>
</dbReference>
<feature type="coiled-coil region" evidence="4">
    <location>
        <begin position="543"/>
        <end position="584"/>
    </location>
</feature>
<dbReference type="InterPro" id="IPR051310">
    <property type="entry name" value="MCP_chemotaxis"/>
</dbReference>
<evidence type="ECO:0000256" key="2">
    <source>
        <dbReference type="ARBA" id="ARBA00029447"/>
    </source>
</evidence>
<dbReference type="EMBL" id="QEWP01000019">
    <property type="protein sequence ID" value="PWD98081.1"/>
    <property type="molecule type" value="Genomic_DNA"/>
</dbReference>
<evidence type="ECO:0000256" key="1">
    <source>
        <dbReference type="ARBA" id="ARBA00022500"/>
    </source>
</evidence>
<dbReference type="PANTHER" id="PTHR43531">
    <property type="entry name" value="PROTEIN ICFG"/>
    <property type="match status" value="1"/>
</dbReference>
<proteinExistence type="inferred from homology"/>
<evidence type="ECO:0000259" key="8">
    <source>
        <dbReference type="PROSITE" id="PS50885"/>
    </source>
</evidence>
<dbReference type="Gene3D" id="6.10.340.10">
    <property type="match status" value="1"/>
</dbReference>
<evidence type="ECO:0000256" key="6">
    <source>
        <dbReference type="SAM" id="Phobius"/>
    </source>
</evidence>
<dbReference type="PROSITE" id="PS50111">
    <property type="entry name" value="CHEMOTAXIS_TRANSDUC_2"/>
    <property type="match status" value="1"/>
</dbReference>